<evidence type="ECO:0000256" key="2">
    <source>
        <dbReference type="ARBA" id="ARBA00007862"/>
    </source>
</evidence>
<keyword evidence="4" id="KW-1133">Transmembrane helix</keyword>
<comment type="caution">
    <text evidence="8">The sequence shown here is derived from an EMBL/GenBank/DDBJ whole genome shotgun (WGS) entry which is preliminary data.</text>
</comment>
<feature type="domain" description="Band 7" evidence="7">
    <location>
        <begin position="21"/>
        <end position="209"/>
    </location>
</feature>
<evidence type="ECO:0000256" key="6">
    <source>
        <dbReference type="PIRNR" id="PIRNR005651"/>
    </source>
</evidence>
<evidence type="ECO:0000256" key="1">
    <source>
        <dbReference type="ARBA" id="ARBA00004370"/>
    </source>
</evidence>
<dbReference type="SMART" id="SM00244">
    <property type="entry name" value="PHB"/>
    <property type="match status" value="1"/>
</dbReference>
<organism evidence="8 9">
    <name type="scientific">Vallitalea longa</name>
    <dbReference type="NCBI Taxonomy" id="2936439"/>
    <lineage>
        <taxon>Bacteria</taxon>
        <taxon>Bacillati</taxon>
        <taxon>Bacillota</taxon>
        <taxon>Clostridia</taxon>
        <taxon>Lachnospirales</taxon>
        <taxon>Vallitaleaceae</taxon>
        <taxon>Vallitalea</taxon>
    </lineage>
</organism>
<dbReference type="InterPro" id="IPR010200">
    <property type="entry name" value="HflC"/>
</dbReference>
<evidence type="ECO:0000256" key="3">
    <source>
        <dbReference type="ARBA" id="ARBA00022692"/>
    </source>
</evidence>
<keyword evidence="5" id="KW-0472">Membrane</keyword>
<accession>A0A9W5YDL6</accession>
<comment type="similarity">
    <text evidence="2 6">Belongs to the band 7/mec-2 family. HflC subfamily.</text>
</comment>
<keyword evidence="3" id="KW-0812">Transmembrane</keyword>
<evidence type="ECO:0000313" key="8">
    <source>
        <dbReference type="EMBL" id="GKX31109.1"/>
    </source>
</evidence>
<protein>
    <recommendedName>
        <fullName evidence="6">Protein HflC</fullName>
    </recommendedName>
</protein>
<keyword evidence="9" id="KW-1185">Reference proteome</keyword>
<gene>
    <name evidence="8" type="ORF">SH1V18_35890</name>
</gene>
<dbReference type="InterPro" id="IPR001107">
    <property type="entry name" value="Band_7"/>
</dbReference>
<dbReference type="Gene3D" id="3.30.479.30">
    <property type="entry name" value="Band 7 domain"/>
    <property type="match status" value="1"/>
</dbReference>
<dbReference type="RefSeq" id="WP_281817831.1">
    <property type="nucleotide sequence ID" value="NZ_BRLB01000014.1"/>
</dbReference>
<dbReference type="PIRSF" id="PIRSF005651">
    <property type="entry name" value="HflC"/>
    <property type="match status" value="1"/>
</dbReference>
<dbReference type="AlphaFoldDB" id="A0A9W5YDL6"/>
<proteinExistence type="inferred from homology"/>
<dbReference type="Pfam" id="PF01145">
    <property type="entry name" value="Band_7"/>
    <property type="match status" value="1"/>
</dbReference>
<dbReference type="GO" id="GO:0016020">
    <property type="term" value="C:membrane"/>
    <property type="evidence" value="ECO:0007669"/>
    <property type="project" value="UniProtKB-SubCell"/>
</dbReference>
<name>A0A9W5YDL6_9FIRM</name>
<reference evidence="8" key="1">
    <citation type="submission" date="2022-06" db="EMBL/GenBank/DDBJ databases">
        <title>Vallitalea longa sp. nov., an anaerobic bacterium isolated from marine sediment.</title>
        <authorList>
            <person name="Hirano S."/>
            <person name="Terahara T."/>
            <person name="Mori K."/>
            <person name="Hamada M."/>
            <person name="Matsumoto R."/>
            <person name="Kobayashi T."/>
        </authorList>
    </citation>
    <scope>NUCLEOTIDE SEQUENCE</scope>
    <source>
        <strain evidence="8">SH18-1</strain>
    </source>
</reference>
<dbReference type="Proteomes" id="UP001144256">
    <property type="component" value="Unassembled WGS sequence"/>
</dbReference>
<sequence>MKKKHIVALILVVVGIILISSSAYIINEDQVAVIKQFGEIKSTIISNKDYDKVKQNLLDNKQSTINVIRSKGLHFKVPFLQTVEKYDSKNLTYTSRSEKINTKDSRFIDIQMYAQYRIMDPVKFNESVIDENGANSVMDQRLYPVVIQSVNKLVFNEFFESEILESYITKELDELNPKFLKEFGVYVTDVGVHRRTFPKDNIESIESKMTMQIEKESEKLIAEGDSSYKIAKANTDRQKREIVAKATETAAITKADGDAEAIKIYKESLNKDLEFYKFIQRMDVYKNLNDTTIFLDKNNDLLDYINGYQ</sequence>
<dbReference type="EMBL" id="BRLB01000014">
    <property type="protein sequence ID" value="GKX31109.1"/>
    <property type="molecule type" value="Genomic_DNA"/>
</dbReference>
<comment type="function">
    <text evidence="6">HflC and HflK could regulate a protease.</text>
</comment>
<evidence type="ECO:0000259" key="7">
    <source>
        <dbReference type="SMART" id="SM00244"/>
    </source>
</evidence>
<comment type="subcellular location">
    <subcellularLocation>
        <location evidence="1">Membrane</location>
    </subcellularLocation>
</comment>
<evidence type="ECO:0000256" key="5">
    <source>
        <dbReference type="ARBA" id="ARBA00023136"/>
    </source>
</evidence>
<dbReference type="PANTHER" id="PTHR42911:SF1">
    <property type="entry name" value="MODULATOR OF FTSH PROTEASE HFLC"/>
    <property type="match status" value="1"/>
</dbReference>
<dbReference type="SUPFAM" id="SSF117892">
    <property type="entry name" value="Band 7/SPFH domain"/>
    <property type="match status" value="1"/>
</dbReference>
<dbReference type="CDD" id="cd03405">
    <property type="entry name" value="SPFH_HflC"/>
    <property type="match status" value="1"/>
</dbReference>
<dbReference type="InterPro" id="IPR036013">
    <property type="entry name" value="Band_7/SPFH_dom_sf"/>
</dbReference>
<dbReference type="PANTHER" id="PTHR42911">
    <property type="entry name" value="MODULATOR OF FTSH PROTEASE HFLC"/>
    <property type="match status" value="1"/>
</dbReference>
<evidence type="ECO:0000256" key="4">
    <source>
        <dbReference type="ARBA" id="ARBA00022989"/>
    </source>
</evidence>
<evidence type="ECO:0000313" key="9">
    <source>
        <dbReference type="Proteomes" id="UP001144256"/>
    </source>
</evidence>